<protein>
    <submittedName>
        <fullName evidence="2">Reverse transcriptase domain-containing protein</fullName>
    </submittedName>
</protein>
<keyword evidence="2" id="KW-0808">Transferase</keyword>
<evidence type="ECO:0000313" key="2">
    <source>
        <dbReference type="EMBL" id="GEU55471.1"/>
    </source>
</evidence>
<proteinExistence type="predicted"/>
<reference evidence="2" key="1">
    <citation type="journal article" date="2019" name="Sci. Rep.">
        <title>Draft genome of Tanacetum cinerariifolium, the natural source of mosquito coil.</title>
        <authorList>
            <person name="Yamashiro T."/>
            <person name="Shiraishi A."/>
            <person name="Satake H."/>
            <person name="Nakayama K."/>
        </authorList>
    </citation>
    <scope>NUCLEOTIDE SEQUENCE</scope>
</reference>
<gene>
    <name evidence="2" type="ORF">Tci_027449</name>
</gene>
<dbReference type="GO" id="GO:0003964">
    <property type="term" value="F:RNA-directed DNA polymerase activity"/>
    <property type="evidence" value="ECO:0007669"/>
    <property type="project" value="UniProtKB-KW"/>
</dbReference>
<feature type="region of interest" description="Disordered" evidence="1">
    <location>
        <begin position="80"/>
        <end position="140"/>
    </location>
</feature>
<dbReference type="AlphaFoldDB" id="A0A6L2L0Q3"/>
<comment type="caution">
    <text evidence="2">The sequence shown here is derived from an EMBL/GenBank/DDBJ whole genome shotgun (WGS) entry which is preliminary data.</text>
</comment>
<dbReference type="EMBL" id="BKCJ010003503">
    <property type="protein sequence ID" value="GEU55471.1"/>
    <property type="molecule type" value="Genomic_DNA"/>
</dbReference>
<evidence type="ECO:0000256" key="1">
    <source>
        <dbReference type="SAM" id="MobiDB-lite"/>
    </source>
</evidence>
<name>A0A6L2L0Q3_TANCI</name>
<keyword evidence="2" id="KW-0695">RNA-directed DNA polymerase</keyword>
<sequence>MEDEFYNLIVKGNNLKTYIRRLHELAILCPHMVPNPKILMEVFIGGLPRIIEGNVTVSKPQTLEEAITITQRLMEQVIKHNSVQETNDHKRKFDDSRNTNNNNYPNDHNNKNHSNNRNNNYQNNHNNNNNNHNNDYHQQQNEKKTFKTYRNCGYNRPHPLCRKYLLGVTTPVCIPVHGVAKRTIFDAMGNLVPPPYIGNFMPPTPDLYFTGLDEFVNKPVVENYKAMSSEEEPKIVRKNDDAPIIEEWVSDNEEEDVS</sequence>
<feature type="compositionally biased region" description="Basic and acidic residues" evidence="1">
    <location>
        <begin position="86"/>
        <end position="97"/>
    </location>
</feature>
<keyword evidence="2" id="KW-0548">Nucleotidyltransferase</keyword>
<organism evidence="2">
    <name type="scientific">Tanacetum cinerariifolium</name>
    <name type="common">Dalmatian daisy</name>
    <name type="synonym">Chrysanthemum cinerariifolium</name>
    <dbReference type="NCBI Taxonomy" id="118510"/>
    <lineage>
        <taxon>Eukaryota</taxon>
        <taxon>Viridiplantae</taxon>
        <taxon>Streptophyta</taxon>
        <taxon>Embryophyta</taxon>
        <taxon>Tracheophyta</taxon>
        <taxon>Spermatophyta</taxon>
        <taxon>Magnoliopsida</taxon>
        <taxon>eudicotyledons</taxon>
        <taxon>Gunneridae</taxon>
        <taxon>Pentapetalae</taxon>
        <taxon>asterids</taxon>
        <taxon>campanulids</taxon>
        <taxon>Asterales</taxon>
        <taxon>Asteraceae</taxon>
        <taxon>Asteroideae</taxon>
        <taxon>Anthemideae</taxon>
        <taxon>Anthemidinae</taxon>
        <taxon>Tanacetum</taxon>
    </lineage>
</organism>
<accession>A0A6L2L0Q3</accession>
<feature type="compositionally biased region" description="Low complexity" evidence="1">
    <location>
        <begin position="98"/>
        <end position="139"/>
    </location>
</feature>